<evidence type="ECO:0000256" key="1">
    <source>
        <dbReference type="ARBA" id="ARBA00022490"/>
    </source>
</evidence>
<keyword evidence="1 9" id="KW-0963">Cytoplasm</keyword>
<dbReference type="InterPro" id="IPR036869">
    <property type="entry name" value="J_dom_sf"/>
</dbReference>
<dbReference type="InterPro" id="IPR008971">
    <property type="entry name" value="HSP40/DnaJ_pept-bd"/>
</dbReference>
<comment type="function">
    <text evidence="9">Participates actively in the response to hyperosmotic and heat shock by preventing the aggregation of stress-denatured proteins and by disaggregating proteins, also in an autonomous, DnaK-independent fashion. Unfolded proteins bind initially to DnaJ; upon interaction with the DnaJ-bound protein, DnaK hydrolyzes its bound ATP, resulting in the formation of a stable complex. GrpE releases ADP from DnaK; ATP binding to DnaK triggers the release of the substrate protein, thus completing the reaction cycle. Several rounds of ATP-dependent interactions between DnaJ, DnaK and GrpE are required for fully efficient folding. Also involved, together with DnaK and GrpE, in the DNA replication of plasmids through activation of initiation proteins.</text>
</comment>
<feature type="domain" description="CR-type" evidence="12">
    <location>
        <begin position="143"/>
        <end position="221"/>
    </location>
</feature>
<dbReference type="EMBL" id="BAAFGK010000004">
    <property type="protein sequence ID" value="GAB0056583.1"/>
    <property type="molecule type" value="Genomic_DNA"/>
</dbReference>
<dbReference type="InterPro" id="IPR001305">
    <property type="entry name" value="HSP_DnaJ_Cys-rich_dom"/>
</dbReference>
<dbReference type="SUPFAM" id="SSF46565">
    <property type="entry name" value="Chaperone J-domain"/>
    <property type="match status" value="1"/>
</dbReference>
<evidence type="ECO:0000256" key="10">
    <source>
        <dbReference type="PROSITE-ProRule" id="PRU00546"/>
    </source>
</evidence>
<keyword evidence="4 9" id="KW-0677">Repeat</keyword>
<dbReference type="Pfam" id="PF01556">
    <property type="entry name" value="DnaJ_C"/>
    <property type="match status" value="1"/>
</dbReference>
<keyword evidence="2 9" id="KW-0235">DNA replication</keyword>
<gene>
    <name evidence="9 13" type="primary">dnaJ</name>
    <name evidence="13" type="ORF">SIID45300_00891</name>
</gene>
<dbReference type="PROSITE" id="PS50076">
    <property type="entry name" value="DNAJ_2"/>
    <property type="match status" value="1"/>
</dbReference>
<evidence type="ECO:0000256" key="8">
    <source>
        <dbReference type="ARBA" id="ARBA00023186"/>
    </source>
</evidence>
<evidence type="ECO:0000256" key="2">
    <source>
        <dbReference type="ARBA" id="ARBA00022705"/>
    </source>
</evidence>
<feature type="binding site" evidence="9">
    <location>
        <position position="173"/>
    </location>
    <ligand>
        <name>Zn(2+)</name>
        <dbReference type="ChEBI" id="CHEBI:29105"/>
        <label>2</label>
    </ligand>
</feature>
<dbReference type="Gene3D" id="2.60.260.20">
    <property type="entry name" value="Urease metallochaperone UreE, N-terminal domain"/>
    <property type="match status" value="2"/>
</dbReference>
<keyword evidence="14" id="KW-1185">Reference proteome</keyword>
<feature type="binding site" evidence="9">
    <location>
        <position position="198"/>
    </location>
    <ligand>
        <name>Zn(2+)</name>
        <dbReference type="ChEBI" id="CHEBI:29105"/>
        <label>2</label>
    </ligand>
</feature>
<keyword evidence="7 9" id="KW-0346">Stress response</keyword>
<dbReference type="NCBIfam" id="NF008035">
    <property type="entry name" value="PRK10767.1"/>
    <property type="match status" value="1"/>
</dbReference>
<organism evidence="13 14">
    <name type="scientific">Candidatus Magnetaquiglobus chichijimensis</name>
    <dbReference type="NCBI Taxonomy" id="3141448"/>
    <lineage>
        <taxon>Bacteria</taxon>
        <taxon>Pseudomonadati</taxon>
        <taxon>Pseudomonadota</taxon>
        <taxon>Magnetococcia</taxon>
        <taxon>Magnetococcales</taxon>
        <taxon>Candidatus Magnetaquicoccaceae</taxon>
        <taxon>Candidatus Magnetaquiglobus</taxon>
    </lineage>
</organism>
<dbReference type="PRINTS" id="PR00625">
    <property type="entry name" value="JDOMAIN"/>
</dbReference>
<dbReference type="InterPro" id="IPR012724">
    <property type="entry name" value="DnaJ"/>
</dbReference>
<comment type="cofactor">
    <cofactor evidence="9">
        <name>Zn(2+)</name>
        <dbReference type="ChEBI" id="CHEBI:29105"/>
    </cofactor>
    <text evidence="9">Binds 2 Zn(2+) ions per monomer.</text>
</comment>
<dbReference type="Gene3D" id="2.10.230.10">
    <property type="entry name" value="Heat shock protein DnaJ, cysteine-rich domain"/>
    <property type="match status" value="1"/>
</dbReference>
<dbReference type="Pfam" id="PF00684">
    <property type="entry name" value="DnaJ_CXXCXGXG"/>
    <property type="match status" value="1"/>
</dbReference>
<comment type="subunit">
    <text evidence="9">Homodimer.</text>
</comment>
<name>A0ABQ0C6R9_9PROT</name>
<dbReference type="SUPFAM" id="SSF49493">
    <property type="entry name" value="HSP40/DnaJ peptide-binding domain"/>
    <property type="match status" value="2"/>
</dbReference>
<feature type="zinc finger region" description="CR-type" evidence="10">
    <location>
        <begin position="143"/>
        <end position="221"/>
    </location>
</feature>
<proteinExistence type="inferred from homology"/>
<feature type="binding site" evidence="9">
    <location>
        <position position="176"/>
    </location>
    <ligand>
        <name>Zn(2+)</name>
        <dbReference type="ChEBI" id="CHEBI:29105"/>
        <label>2</label>
    </ligand>
</feature>
<dbReference type="InterPro" id="IPR036410">
    <property type="entry name" value="HSP_DnaJ_Cys-rich_dom_sf"/>
</dbReference>
<keyword evidence="5 9" id="KW-0863">Zinc-finger</keyword>
<dbReference type="PROSITE" id="PS00636">
    <property type="entry name" value="DNAJ_1"/>
    <property type="match status" value="1"/>
</dbReference>
<comment type="similarity">
    <text evidence="9">Belongs to the DnaJ family.</text>
</comment>
<reference evidence="13 14" key="1">
    <citation type="submission" date="2024-09" db="EMBL/GenBank/DDBJ databases">
        <title>Draft genome sequence of Candidatus Magnetaquicoccaceae bacterium FCR-1.</title>
        <authorList>
            <person name="Shimoshige H."/>
            <person name="Shimamura S."/>
            <person name="Taoka A."/>
            <person name="Kobayashi H."/>
            <person name="Maekawa T."/>
        </authorList>
    </citation>
    <scope>NUCLEOTIDE SEQUENCE [LARGE SCALE GENOMIC DNA]</scope>
    <source>
        <strain evidence="13 14">FCR-1</strain>
    </source>
</reference>
<dbReference type="PANTHER" id="PTHR43096">
    <property type="entry name" value="DNAJ HOMOLOG 1, MITOCHONDRIAL-RELATED"/>
    <property type="match status" value="1"/>
</dbReference>
<dbReference type="NCBIfam" id="TIGR02349">
    <property type="entry name" value="DnaJ_bact"/>
    <property type="match status" value="1"/>
</dbReference>
<comment type="subcellular location">
    <subcellularLocation>
        <location evidence="9">Cytoplasm</location>
    </subcellularLocation>
</comment>
<evidence type="ECO:0000313" key="13">
    <source>
        <dbReference type="EMBL" id="GAB0056583.1"/>
    </source>
</evidence>
<evidence type="ECO:0000313" key="14">
    <source>
        <dbReference type="Proteomes" id="UP001628193"/>
    </source>
</evidence>
<dbReference type="PANTHER" id="PTHR43096:SF48">
    <property type="entry name" value="CHAPERONE PROTEIN DNAJ"/>
    <property type="match status" value="1"/>
</dbReference>
<feature type="binding site" evidence="9">
    <location>
        <position position="209"/>
    </location>
    <ligand>
        <name>Zn(2+)</name>
        <dbReference type="ChEBI" id="CHEBI:29105"/>
        <label>1</label>
    </ligand>
</feature>
<evidence type="ECO:0000256" key="9">
    <source>
        <dbReference type="HAMAP-Rule" id="MF_01152"/>
    </source>
</evidence>
<comment type="caution">
    <text evidence="13">The sequence shown here is derived from an EMBL/GenBank/DDBJ whole genome shotgun (WGS) entry which is preliminary data.</text>
</comment>
<feature type="binding site" evidence="9">
    <location>
        <position position="159"/>
    </location>
    <ligand>
        <name>Zn(2+)</name>
        <dbReference type="ChEBI" id="CHEBI:29105"/>
        <label>1</label>
    </ligand>
</feature>
<dbReference type="SMART" id="SM00271">
    <property type="entry name" value="DnaJ"/>
    <property type="match status" value="1"/>
</dbReference>
<feature type="repeat" description="CXXCXGXG motif" evidence="9">
    <location>
        <begin position="173"/>
        <end position="180"/>
    </location>
</feature>
<evidence type="ECO:0000256" key="3">
    <source>
        <dbReference type="ARBA" id="ARBA00022723"/>
    </source>
</evidence>
<dbReference type="Pfam" id="PF00226">
    <property type="entry name" value="DnaJ"/>
    <property type="match status" value="1"/>
</dbReference>
<dbReference type="CDD" id="cd10719">
    <property type="entry name" value="DnaJ_zf"/>
    <property type="match status" value="1"/>
</dbReference>
<dbReference type="InterPro" id="IPR001623">
    <property type="entry name" value="DnaJ_domain"/>
</dbReference>
<dbReference type="InterPro" id="IPR002939">
    <property type="entry name" value="DnaJ_C"/>
</dbReference>
<dbReference type="Gene3D" id="1.10.287.110">
    <property type="entry name" value="DnaJ domain"/>
    <property type="match status" value="1"/>
</dbReference>
<evidence type="ECO:0000256" key="5">
    <source>
        <dbReference type="ARBA" id="ARBA00022771"/>
    </source>
</evidence>
<comment type="domain">
    <text evidence="9">The J domain is necessary and sufficient to stimulate DnaK ATPase activity. Zinc center 1 plays an important role in the autonomous, DnaK-independent chaperone activity of DnaJ. Zinc center 2 is essential for interaction with DnaK and for DnaJ activity.</text>
</comment>
<dbReference type="CDD" id="cd10747">
    <property type="entry name" value="DnaJ_C"/>
    <property type="match status" value="1"/>
</dbReference>
<feature type="repeat" description="CXXCXGXG motif" evidence="9">
    <location>
        <begin position="195"/>
        <end position="202"/>
    </location>
</feature>
<dbReference type="Proteomes" id="UP001628193">
    <property type="component" value="Unassembled WGS sequence"/>
</dbReference>
<keyword evidence="6 9" id="KW-0862">Zinc</keyword>
<sequence length="386" mass="40998">MSRDLYEILGVPKDASDAAIKKAYRALAMELHPDRNPGDKVAESKFKEVNGAYEVLKDPKKRAIYDQYGHAGLNQSAGGGGGGGFSGDPSGFGGGFGDIFEEFFGDIFGGGGGGGRGGGRGGPQKGEDFRYDMTVTLETVMHGASERIRIPSIVRCETCRGSGSRPGSGPETCSSCGGSGQVRTQQGFFSISRPCPNCRGQGRIIRNPCGECQGQGRQRSEKTLTVKIPPGVETGTRIRLTGEGGAGPLGGPSGDLYIIIDVAPHPIFERFGPDILCHAPITFPQAALGGKLEVPTLVGRAIVTLPPGVQTGKRLALRGKGLPHLNRPGVFGDLVVEVRVETPVTLTKRQKELLEEFENLSNQESQPESHSFLDKVKEFLDKMSSK</sequence>
<evidence type="ECO:0000259" key="12">
    <source>
        <dbReference type="PROSITE" id="PS51188"/>
    </source>
</evidence>
<evidence type="ECO:0000256" key="4">
    <source>
        <dbReference type="ARBA" id="ARBA00022737"/>
    </source>
</evidence>
<feature type="binding site" evidence="9">
    <location>
        <position position="195"/>
    </location>
    <ligand>
        <name>Zn(2+)</name>
        <dbReference type="ChEBI" id="CHEBI:29105"/>
        <label>2</label>
    </ligand>
</feature>
<dbReference type="InterPro" id="IPR018253">
    <property type="entry name" value="DnaJ_domain_CS"/>
</dbReference>
<keyword evidence="8 9" id="KW-0143">Chaperone</keyword>
<feature type="domain" description="J" evidence="11">
    <location>
        <begin position="4"/>
        <end position="69"/>
    </location>
</feature>
<evidence type="ECO:0000256" key="6">
    <source>
        <dbReference type="ARBA" id="ARBA00022833"/>
    </source>
</evidence>
<protein>
    <recommendedName>
        <fullName evidence="9">Chaperone protein DnaJ</fullName>
    </recommendedName>
</protein>
<dbReference type="SUPFAM" id="SSF57938">
    <property type="entry name" value="DnaJ/Hsp40 cysteine-rich domain"/>
    <property type="match status" value="1"/>
</dbReference>
<dbReference type="HAMAP" id="MF_01152">
    <property type="entry name" value="DnaJ"/>
    <property type="match status" value="1"/>
</dbReference>
<dbReference type="PROSITE" id="PS51188">
    <property type="entry name" value="ZF_CR"/>
    <property type="match status" value="1"/>
</dbReference>
<evidence type="ECO:0000256" key="7">
    <source>
        <dbReference type="ARBA" id="ARBA00023016"/>
    </source>
</evidence>
<feature type="repeat" description="CXXCXGXG motif" evidence="9">
    <location>
        <begin position="156"/>
        <end position="163"/>
    </location>
</feature>
<keyword evidence="3 9" id="KW-0479">Metal-binding</keyword>
<accession>A0ABQ0C6R9</accession>
<feature type="repeat" description="CXXCXGXG motif" evidence="9">
    <location>
        <begin position="209"/>
        <end position="216"/>
    </location>
</feature>
<evidence type="ECO:0000259" key="11">
    <source>
        <dbReference type="PROSITE" id="PS50076"/>
    </source>
</evidence>
<feature type="binding site" evidence="9">
    <location>
        <position position="156"/>
    </location>
    <ligand>
        <name>Zn(2+)</name>
        <dbReference type="ChEBI" id="CHEBI:29105"/>
        <label>1</label>
    </ligand>
</feature>
<feature type="binding site" evidence="9">
    <location>
        <position position="212"/>
    </location>
    <ligand>
        <name>Zn(2+)</name>
        <dbReference type="ChEBI" id="CHEBI:29105"/>
        <label>1</label>
    </ligand>
</feature>
<dbReference type="CDD" id="cd06257">
    <property type="entry name" value="DnaJ"/>
    <property type="match status" value="1"/>
</dbReference>